<dbReference type="GO" id="GO:0006406">
    <property type="term" value="P:mRNA export from nucleus"/>
    <property type="evidence" value="ECO:0007669"/>
    <property type="project" value="TreeGrafter"/>
</dbReference>
<feature type="region of interest" description="Disordered" evidence="5">
    <location>
        <begin position="555"/>
        <end position="574"/>
    </location>
</feature>
<dbReference type="OMA" id="HAQQNYE"/>
<feature type="domain" description="Nucleoprotein TPR/MLP1-2" evidence="6">
    <location>
        <begin position="1014"/>
        <end position="1140"/>
    </location>
</feature>
<feature type="compositionally biased region" description="Low complexity" evidence="5">
    <location>
        <begin position="1807"/>
        <end position="1851"/>
    </location>
</feature>
<dbReference type="PANTHER" id="PTHR18898:SF2">
    <property type="entry name" value="NUCLEOPROTEIN TPR"/>
    <property type="match status" value="1"/>
</dbReference>
<keyword evidence="9" id="KW-1185">Reference proteome</keyword>
<evidence type="ECO:0000313" key="8">
    <source>
        <dbReference type="EMBL" id="CTR10659.1"/>
    </source>
</evidence>
<feature type="coiled-coil region" evidence="4">
    <location>
        <begin position="1040"/>
        <end position="1144"/>
    </location>
</feature>
<feature type="coiled-coil region" evidence="4">
    <location>
        <begin position="574"/>
        <end position="601"/>
    </location>
</feature>
<evidence type="ECO:0000259" key="7">
    <source>
        <dbReference type="Pfam" id="PF25785"/>
    </source>
</evidence>
<feature type="compositionally biased region" description="Basic and acidic residues" evidence="5">
    <location>
        <begin position="1744"/>
        <end position="1757"/>
    </location>
</feature>
<feature type="region of interest" description="Disordered" evidence="5">
    <location>
        <begin position="1744"/>
        <end position="1950"/>
    </location>
</feature>
<proteinExistence type="predicted"/>
<dbReference type="InterPro" id="IPR012929">
    <property type="entry name" value="Nucleoprot-TPR/MLP1-2_dom"/>
</dbReference>
<feature type="coiled-coil region" evidence="4">
    <location>
        <begin position="660"/>
        <end position="694"/>
    </location>
</feature>
<feature type="compositionally biased region" description="Gly residues" evidence="5">
    <location>
        <begin position="1852"/>
        <end position="1880"/>
    </location>
</feature>
<organism evidence="8 9">
    <name type="scientific">Rhodotorula toruloides</name>
    <name type="common">Yeast</name>
    <name type="synonym">Rhodosporidium toruloides</name>
    <dbReference type="NCBI Taxonomy" id="5286"/>
    <lineage>
        <taxon>Eukaryota</taxon>
        <taxon>Fungi</taxon>
        <taxon>Dikarya</taxon>
        <taxon>Basidiomycota</taxon>
        <taxon>Pucciniomycotina</taxon>
        <taxon>Microbotryomycetes</taxon>
        <taxon>Sporidiobolales</taxon>
        <taxon>Sporidiobolaceae</taxon>
        <taxon>Rhodotorula</taxon>
    </lineage>
</organism>
<feature type="compositionally biased region" description="Low complexity" evidence="5">
    <location>
        <begin position="1881"/>
        <end position="1902"/>
    </location>
</feature>
<feature type="coiled-coil region" evidence="4">
    <location>
        <begin position="160"/>
        <end position="325"/>
    </location>
</feature>
<feature type="compositionally biased region" description="Low complexity" evidence="5">
    <location>
        <begin position="1790"/>
        <end position="1800"/>
    </location>
</feature>
<feature type="compositionally biased region" description="Low complexity" evidence="5">
    <location>
        <begin position="1910"/>
        <end position="1923"/>
    </location>
</feature>
<keyword evidence="3" id="KW-0539">Nucleus</keyword>
<feature type="coiled-coil region" evidence="4">
    <location>
        <begin position="737"/>
        <end position="943"/>
    </location>
</feature>
<feature type="domain" description="NUA/TPR/MLP1-2-like" evidence="7">
    <location>
        <begin position="453"/>
        <end position="560"/>
    </location>
</feature>
<dbReference type="GO" id="GO:0006606">
    <property type="term" value="P:protein import into nucleus"/>
    <property type="evidence" value="ECO:0007669"/>
    <property type="project" value="InterPro"/>
</dbReference>
<feature type="coiled-coil region" evidence="4">
    <location>
        <begin position="376"/>
        <end position="445"/>
    </location>
</feature>
<feature type="compositionally biased region" description="Basic and acidic residues" evidence="5">
    <location>
        <begin position="562"/>
        <end position="574"/>
    </location>
</feature>
<dbReference type="Gene3D" id="1.10.287.1490">
    <property type="match status" value="1"/>
</dbReference>
<dbReference type="InterPro" id="IPR057974">
    <property type="entry name" value="NUA/TPR/MLP1-2-like_dom"/>
</dbReference>
<evidence type="ECO:0000256" key="4">
    <source>
        <dbReference type="SAM" id="Coils"/>
    </source>
</evidence>
<feature type="coiled-coil region" evidence="4">
    <location>
        <begin position="1645"/>
        <end position="1698"/>
    </location>
</feature>
<name>A0A0K3CLX6_RHOTO</name>
<dbReference type="STRING" id="5286.A0A0K3CLX6"/>
<feature type="coiled-coil region" evidence="4">
    <location>
        <begin position="1208"/>
        <end position="1536"/>
    </location>
</feature>
<dbReference type="Pfam" id="PF07926">
    <property type="entry name" value="TPR_MLP1_2"/>
    <property type="match status" value="1"/>
</dbReference>
<evidence type="ECO:0000256" key="3">
    <source>
        <dbReference type="ARBA" id="ARBA00023242"/>
    </source>
</evidence>
<evidence type="ECO:0000256" key="5">
    <source>
        <dbReference type="SAM" id="MobiDB-lite"/>
    </source>
</evidence>
<evidence type="ECO:0000259" key="6">
    <source>
        <dbReference type="Pfam" id="PF07926"/>
    </source>
</evidence>
<feature type="compositionally biased region" description="Basic and acidic residues" evidence="5">
    <location>
        <begin position="1776"/>
        <end position="1789"/>
    </location>
</feature>
<keyword evidence="2 4" id="KW-0175">Coiled coil</keyword>
<sequence>MAELAAPAGDDLQQQLESLRAESTRQQLESEQALHDLSSKLSAAEQDLSAVRDELASAKTQAEQERARREEAERRVAQQDERRKGDQGVEEEARRKLEQCEREKRDLMEAVEKEQRERASVEESLESLRTSYTALRTTNSELEGQLAEASSTSRTSLLRIQTLQSTVSSLEADKSFLTSELERGRAEWSTYRHEKHEELVQLREQLETKTIEERAAKSSLEGLRKAHETLEKRHEETIAELAKVRGELASSENQFATEMSSMRRLVDLMEKREEERKKRVEDVEKALEEERAALQEKEEELKDQLLQERERADSLESRNAELREALERGNSFTFANGVRDSSVAPGSPGGSVASGSFALSPSAQLAVRGQKSGRSYAEIYGEYIKMEEELARERAETKRLGEVLTQILGDIEERAPLLHEQRVEYERLSAEATDLASQLAQALTDRDTSERRAESLRLDVNRLSTDNTILTQQLSDLGRQVRTLSRVLATQENSSIQGDANEFDEDEAAILRRAEEIGDTDSVVSAHLVTFRTVNELQVQNQKLLKITRQMGHQLEQGEQEAVSRRQSEENKAVEEAHELILRLKKEIEAQRARTEAYEKERDMFRRMLAQRGGAGGAAGAATATNGAGDGFTGDIEASRMLAEVQANFDAYKAEIAIDTQKLREDLTQAQKDAATARTELAKSKAQAEHLAERFRLLTESYDLQKTEVSQMSKRNLELQQMLAKRDMATHKMSEDLFELRGTADQLRHENTNLKSEREILKNVEKRLSEENAALSKERAHLADLMRNLQTMQNELERGSNDARRRLEEQVARLETQAAELKDRLNQESDTNRQLALRKEIESKTFQERIDKLNADYAETREKLVAAETSQQHLEQRVQDLVLQVEAKEEKLAVYEGRSASGESSQSAEEQLQVTVADLRNELRAVKSELERAKEHVKQYQAIAVTQGESLREVTATYEEYKTSTESAIAEKDSEISSLRERLHSLRTDLTASNAQNSELHRQIEAERVAFEKERKTFEDGMAGLRAADEAARQAQLAAQDDMRRQAQAAKDAHDKYERELVAHAEDVKRLTEVKDELERVRATVREHESAAQVARANLSAAEESWTRQKTVLERELGEVRKRSEELKEQNSTLAQHLETASAQAIQLQARSTSAQEGTAGEGANAESVEAVAASHSSSVDQLREVIRYLRREKDIIDLQLDFSKQEATRLRQQLDFTSRSLEEARQTLQEERSRVGDALASSAQHAELLESIHTAKLLRESNDTLRDENEANLRKVATLEGQLRTAQAEIEPLKEQVRTLQAELEAAQHQAKLLEEDNERWKTRNQTILAKYERIDPEELQVLKSEVEKVQASLATAEAEKEALNTQLAEQTKLAESMRSNWQNGMERFKNLQVQARTTRDERNTLTKTVEELKQQLEAAGGADAIAAAVAEAQAESKQALAELQARLDALQAEKTALEARLAENDNAQGDAVKPLEEKLVALEAEKQTLTAEKQTLTAERDRLAAREAPIFRDNREMKAEIRNLKGELETLKASVASDNAAAIESAVQTRLAEAAPAPAAPAAPTEEQIAEAAKERVAAAEAQLTAQRDEAIAQAVKEATAPLEQTLETLRAELAAAKAAAEATPTAAPGESKSDEDAKKAIADAVEASKKEMEAEFAKVKEAATAEAVKKEKEANERLTVALRKAQQQANAAAAAPSAAPPPNIDAIVKEKVAAIEKERTASQQQAIEKAVNEALKKQKEEHEKLLKETREQIEKQAQMKNALLQKTVNGLRARLDGQQKKPEDGAAKPAASAAPAAASPPAPATAAGIAAKPAPAAAASVPTKPAQTTPAPAAQPAAPAQQPQAGAAAGRGGAAAGRGGRGGAARGRGGAARGGKGAASPPASSSAQAAGAGAARTPGGVLGSILGRAAAANASQGAGAKRARESDGDAAGSGGTGGDQSKRPKGA</sequence>
<protein>
    <submittedName>
        <fullName evidence="8">BY PROTMAP: gi|472585579|gb|EMS23130.1| nucleoprotein TPR [Rhodosporidium toruloides NP11] gi|647400737|emb|CDR46462.1| RHTO0S12e04720g1_1 [Rhodosporidium toruloides]</fullName>
    </submittedName>
</protein>
<dbReference type="Proteomes" id="UP000199069">
    <property type="component" value="Unassembled WGS sequence"/>
</dbReference>
<feature type="region of interest" description="Disordered" evidence="5">
    <location>
        <begin position="52"/>
        <end position="104"/>
    </location>
</feature>
<gene>
    <name evidence="8" type="primary">FGENESH: predicted gene_14.70</name>
    <name evidence="8" type="ORF">BN2166_0065200</name>
</gene>
<dbReference type="Pfam" id="PF25785">
    <property type="entry name" value="TPR"/>
    <property type="match status" value="1"/>
</dbReference>
<dbReference type="EMBL" id="CWKI01000014">
    <property type="protein sequence ID" value="CTR10659.1"/>
    <property type="molecule type" value="Genomic_DNA"/>
</dbReference>
<reference evidence="8 9" key="1">
    <citation type="submission" date="2015-07" db="EMBL/GenBank/DDBJ databases">
        <authorList>
            <person name="Cajimat M.N.B."/>
            <person name="Milazzo M.L."/>
            <person name="Fulhorst C.F."/>
        </authorList>
    </citation>
    <scope>NUCLEOTIDE SEQUENCE [LARGE SCALE GENOMIC DNA]</scope>
    <source>
        <strain evidence="8">Single colony</strain>
    </source>
</reference>
<evidence type="ECO:0000256" key="2">
    <source>
        <dbReference type="ARBA" id="ARBA00023054"/>
    </source>
</evidence>
<comment type="subcellular location">
    <subcellularLocation>
        <location evidence="1">Nucleus</location>
    </subcellularLocation>
</comment>
<evidence type="ECO:0000313" key="9">
    <source>
        <dbReference type="Proteomes" id="UP000199069"/>
    </source>
</evidence>
<dbReference type="GO" id="GO:0005643">
    <property type="term" value="C:nuclear pore"/>
    <property type="evidence" value="ECO:0007669"/>
    <property type="project" value="TreeGrafter"/>
</dbReference>
<dbReference type="PANTHER" id="PTHR18898">
    <property type="entry name" value="NUCLEOPROTEIN TPR-RELATED"/>
    <property type="match status" value="1"/>
</dbReference>
<dbReference type="GO" id="GO:0017056">
    <property type="term" value="F:structural constituent of nuclear pore"/>
    <property type="evidence" value="ECO:0007669"/>
    <property type="project" value="TreeGrafter"/>
</dbReference>
<evidence type="ECO:0000256" key="1">
    <source>
        <dbReference type="ARBA" id="ARBA00004123"/>
    </source>
</evidence>
<accession>A0A0K3CLX6</accession>